<evidence type="ECO:0000313" key="2">
    <source>
        <dbReference type="Proteomes" id="UP000074382"/>
    </source>
</evidence>
<accession>A0A147KHC2</accession>
<dbReference type="EMBL" id="LGEM01000088">
    <property type="protein sequence ID" value="KUP96589.1"/>
    <property type="molecule type" value="Genomic_DNA"/>
</dbReference>
<comment type="caution">
    <text evidence="1">The sequence shown here is derived from an EMBL/GenBank/DDBJ whole genome shotgun (WGS) entry which is preliminary data.</text>
</comment>
<dbReference type="AlphaFoldDB" id="A0A147KHC2"/>
<dbReference type="PATRIC" id="fig|665004.4.peg.585"/>
<protein>
    <submittedName>
        <fullName evidence="1">Uncharacterized protein</fullName>
    </submittedName>
</protein>
<reference evidence="2" key="1">
    <citation type="journal article" date="2017" name="Acta Aliment.">
        <title>Plant polysaccharide degrading enzyme system of Thermpbifida cellulosilytica TB100 revealed by de novo genome project data.</title>
        <authorList>
            <person name="Toth A."/>
            <person name="Baka E."/>
            <person name="Luzics S."/>
            <person name="Bata-Vidacs I."/>
            <person name="Nagy I."/>
            <person name="Balint B."/>
            <person name="Herceg R."/>
            <person name="Olasz F."/>
            <person name="Wilk T."/>
            <person name="Nagy T."/>
            <person name="Kriszt B."/>
            <person name="Nagy I."/>
            <person name="Kukolya J."/>
        </authorList>
    </citation>
    <scope>NUCLEOTIDE SEQUENCE [LARGE SCALE GENOMIC DNA]</scope>
    <source>
        <strain evidence="2">TB100</strain>
    </source>
</reference>
<evidence type="ECO:0000313" key="1">
    <source>
        <dbReference type="EMBL" id="KUP96589.1"/>
    </source>
</evidence>
<sequence length="244" mass="25912">MRPDFDPDTARCNSHADMARGLVELLPPLEQVDAILVAYGIPEMAATAPAFVMNTLLPSATMAFTVSDQGIVAPHSALRLAGEFAKSSGFRRILLVVLEVATLPCDTEPPPETVPSRDSAVAVLLEEAEGGTGTAVRQRTGVNSRTLPEALRDELEVLLDGRDPAAVVCGATVAPESVPDRFPVRAAAREFPGTGTWAALGALERATREDDRPVVLVDYEPLLGYLCLARMERPVSSASAEVIP</sequence>
<dbReference type="SUPFAM" id="SSF53901">
    <property type="entry name" value="Thiolase-like"/>
    <property type="match status" value="1"/>
</dbReference>
<dbReference type="GO" id="GO:0016746">
    <property type="term" value="F:acyltransferase activity"/>
    <property type="evidence" value="ECO:0007669"/>
    <property type="project" value="InterPro"/>
</dbReference>
<gene>
    <name evidence="1" type="ORF">AC529_11425</name>
</gene>
<dbReference type="Gene3D" id="3.40.47.10">
    <property type="match status" value="1"/>
</dbReference>
<dbReference type="InterPro" id="IPR016039">
    <property type="entry name" value="Thiolase-like"/>
</dbReference>
<keyword evidence="2" id="KW-1185">Reference proteome</keyword>
<dbReference type="STRING" id="665004.AC529_11425"/>
<name>A0A147KHC2_THECS</name>
<dbReference type="OrthoDB" id="3368027at2"/>
<dbReference type="RefSeq" id="WP_068753322.1">
    <property type="nucleotide sequence ID" value="NZ_KQ950180.1"/>
</dbReference>
<proteinExistence type="predicted"/>
<dbReference type="Proteomes" id="UP000074382">
    <property type="component" value="Unassembled WGS sequence"/>
</dbReference>
<organism evidence="1 2">
    <name type="scientific">Thermobifida cellulosilytica TB100</name>
    <dbReference type="NCBI Taxonomy" id="665004"/>
    <lineage>
        <taxon>Bacteria</taxon>
        <taxon>Bacillati</taxon>
        <taxon>Actinomycetota</taxon>
        <taxon>Actinomycetes</taxon>
        <taxon>Streptosporangiales</taxon>
        <taxon>Nocardiopsidaceae</taxon>
        <taxon>Thermobifida</taxon>
    </lineage>
</organism>